<evidence type="ECO:0000313" key="1">
    <source>
        <dbReference type="EMBL" id="ASY23408.1"/>
    </source>
</evidence>
<sequence length="308" mass="34455">MNTSLLLVILVLQVFAVYYLIRTARNLGSKATKNHKVTMGNISQIRSATSGILLNQLLIPDSKEFKAVNWEHVISLTSHPARFNTLSQALNSLLAQRLIAKNIYLNIAHEDLGKLPDSVKDLASSGLIKINTCENLGPGKKLIPTLRLERSLPIIVVDDDLIFETDLTLKLMIAHHLSPGTIIASRVHKIIHTPEGKISAYINWQKNYSLSDGPSIDLLATSGAGTLYKAEFFHNDVTDEKAYTELAFHTDDLWWFIQSKRIGTKTKRLPGQSILNYVDGTQETGLWNNGNKERNDINLKTLIEKYSL</sequence>
<keyword evidence="2" id="KW-1185">Reference proteome</keyword>
<dbReference type="Proteomes" id="UP000217210">
    <property type="component" value="Chromosome"/>
</dbReference>
<dbReference type="OrthoDB" id="5465469at2"/>
<dbReference type="InterPro" id="IPR029044">
    <property type="entry name" value="Nucleotide-diphossugar_trans"/>
</dbReference>
<dbReference type="AlphaFoldDB" id="A0A249L2U8"/>
<dbReference type="EMBL" id="CP016779">
    <property type="protein sequence ID" value="ASY23408.1"/>
    <property type="molecule type" value="Genomic_DNA"/>
</dbReference>
<evidence type="ECO:0000313" key="2">
    <source>
        <dbReference type="Proteomes" id="UP000217210"/>
    </source>
</evidence>
<proteinExistence type="predicted"/>
<protein>
    <recommendedName>
        <fullName evidence="3">Glycosyltransferase</fullName>
    </recommendedName>
</protein>
<name>A0A249L2U8_9ACTN</name>
<dbReference type="RefSeq" id="WP_095687698.1">
    <property type="nucleotide sequence ID" value="NZ_CP016779.1"/>
</dbReference>
<reference evidence="1 2" key="1">
    <citation type="submission" date="2016-07" db="EMBL/GenBank/DDBJ databases">
        <title>High microdiversification within the ubiquitous acI lineage of Actinobacteria.</title>
        <authorList>
            <person name="Neuenschwander S.M."/>
            <person name="Salcher M."/>
            <person name="Ghai R."/>
            <person name="Pernthaler J."/>
        </authorList>
    </citation>
    <scope>NUCLEOTIDE SEQUENCE [LARGE SCALE GENOMIC DNA]</scope>
    <source>
        <strain evidence="1">MMS-IIB-91</strain>
    </source>
</reference>
<organism evidence="1 2">
    <name type="scientific">Candidatus Nanopelagicus abundans</name>
    <dbReference type="NCBI Taxonomy" id="1884916"/>
    <lineage>
        <taxon>Bacteria</taxon>
        <taxon>Bacillati</taxon>
        <taxon>Actinomycetota</taxon>
        <taxon>Actinomycetes</taxon>
        <taxon>Candidatus Nanopelagicales</taxon>
        <taxon>Candidatus Nanopelagicaceae</taxon>
        <taxon>Candidatus Nanopelagicus</taxon>
    </lineage>
</organism>
<accession>A0A249L2U8</accession>
<dbReference type="SUPFAM" id="SSF53448">
    <property type="entry name" value="Nucleotide-diphospho-sugar transferases"/>
    <property type="match status" value="1"/>
</dbReference>
<dbReference type="KEGG" id="nab:B1sIIB91_00445"/>
<gene>
    <name evidence="1" type="ORF">B1sIIB91_00445</name>
</gene>
<evidence type="ECO:0008006" key="3">
    <source>
        <dbReference type="Google" id="ProtNLM"/>
    </source>
</evidence>